<evidence type="ECO:0000313" key="2">
    <source>
        <dbReference type="EMBL" id="QKE26740.1"/>
    </source>
</evidence>
<dbReference type="EMBL" id="CP030944">
    <property type="protein sequence ID" value="QKE26740.1"/>
    <property type="molecule type" value="Genomic_DNA"/>
</dbReference>
<evidence type="ECO:0000256" key="1">
    <source>
        <dbReference type="SAM" id="Phobius"/>
    </source>
</evidence>
<feature type="transmembrane region" description="Helical" evidence="1">
    <location>
        <begin position="75"/>
        <end position="97"/>
    </location>
</feature>
<gene>
    <name evidence="2" type="ORF">AAQM_2019</name>
</gene>
<feature type="transmembrane region" description="Helical" evidence="1">
    <location>
        <begin position="118"/>
        <end position="140"/>
    </location>
</feature>
<feature type="transmembrane region" description="Helical" evidence="1">
    <location>
        <begin position="34"/>
        <end position="55"/>
    </location>
</feature>
<feature type="transmembrane region" description="Helical" evidence="1">
    <location>
        <begin position="6"/>
        <end position="22"/>
    </location>
</feature>
<keyword evidence="1" id="KW-0812">Transmembrane</keyword>
<evidence type="ECO:0000313" key="3">
    <source>
        <dbReference type="Proteomes" id="UP000502065"/>
    </source>
</evidence>
<proteinExistence type="predicted"/>
<keyword evidence="3" id="KW-1185">Reference proteome</keyword>
<sequence>MIETFVILIGLLTSIFIFYYFTKKTVLEINFKNGSVWSLLIYRELLFIYLPLLLLNYYGISKFSEIILFAKDKDIFWISLVSLVSIFLFLLTLAIFSKVLLPSIDLEYKQSAIKNRELVIFVNTFVFLGLFLLVFSIFFLNYKHALIESIISDSSILQIRLSNTHNSYLPSQIQYLIVMSYVVASIYSGILLVLKKYLKLIIYLSISLLLASAAGDKAPLIFSIMLFFISYTYIKGINISFSKVFFTLLVYLPIIYMLLFFIVSLQISELTIEKLNIFLVERLGVGQMAGVFETLSIPKLEGEFYLHCIPFASLFNNYIPYDKALMLFTESYNFEQMGVKNSMFISEAYGIGGWSLLVLSPFIMGLSYVLGIKVMFIYMKLFFNRNIAVIFSLPMYITSSSITGGFSSFPFFKGLILNIILISFVWFIYKIIIFLKKINLRREMY</sequence>
<dbReference type="RefSeq" id="WP_129095731.1">
    <property type="nucleotide sequence ID" value="NZ_CBCSAE010000012.1"/>
</dbReference>
<dbReference type="AlphaFoldDB" id="A0AAE7E1L1"/>
<feature type="transmembrane region" description="Helical" evidence="1">
    <location>
        <begin position="415"/>
        <end position="435"/>
    </location>
</feature>
<keyword evidence="1" id="KW-0472">Membrane</keyword>
<protein>
    <submittedName>
        <fullName evidence="2">Membrane protein</fullName>
    </submittedName>
</protein>
<feature type="transmembrane region" description="Helical" evidence="1">
    <location>
        <begin position="351"/>
        <end position="376"/>
    </location>
</feature>
<dbReference type="KEGG" id="aaqi:AAQM_2019"/>
<dbReference type="Proteomes" id="UP000502065">
    <property type="component" value="Chromosome"/>
</dbReference>
<accession>A0AAE7E1L1</accession>
<keyword evidence="1" id="KW-1133">Transmembrane helix</keyword>
<feature type="transmembrane region" description="Helical" evidence="1">
    <location>
        <begin position="244"/>
        <end position="267"/>
    </location>
</feature>
<feature type="transmembrane region" description="Helical" evidence="1">
    <location>
        <begin position="173"/>
        <end position="190"/>
    </location>
</feature>
<name>A0AAE7E1L1_9BACT</name>
<organism evidence="2 3">
    <name type="scientific">Arcobacter aquimarinus</name>
    <dbReference type="NCBI Taxonomy" id="1315211"/>
    <lineage>
        <taxon>Bacteria</taxon>
        <taxon>Pseudomonadati</taxon>
        <taxon>Campylobacterota</taxon>
        <taxon>Epsilonproteobacteria</taxon>
        <taxon>Campylobacterales</taxon>
        <taxon>Arcobacteraceae</taxon>
        <taxon>Arcobacter</taxon>
    </lineage>
</organism>
<feature type="transmembrane region" description="Helical" evidence="1">
    <location>
        <begin position="388"/>
        <end position="409"/>
    </location>
</feature>
<reference evidence="2 3" key="1">
    <citation type="submission" date="2018-07" db="EMBL/GenBank/DDBJ databases">
        <title>Identification of phenol metabolism pathways in Arcobacter.</title>
        <authorList>
            <person name="Miller W.G."/>
            <person name="Yee E."/>
            <person name="Bono J.L."/>
        </authorList>
    </citation>
    <scope>NUCLEOTIDE SEQUENCE [LARGE SCALE GENOMIC DNA]</scope>
    <source>
        <strain evidence="2 3">W63</strain>
    </source>
</reference>